<gene>
    <name evidence="3" type="ORF">URODEC1_LOCUS87662</name>
</gene>
<proteinExistence type="predicted"/>
<dbReference type="AlphaFoldDB" id="A0ABC9DR67"/>
<organism evidence="3 4">
    <name type="scientific">Urochloa decumbens</name>
    <dbReference type="NCBI Taxonomy" id="240449"/>
    <lineage>
        <taxon>Eukaryota</taxon>
        <taxon>Viridiplantae</taxon>
        <taxon>Streptophyta</taxon>
        <taxon>Embryophyta</taxon>
        <taxon>Tracheophyta</taxon>
        <taxon>Spermatophyta</taxon>
        <taxon>Magnoliopsida</taxon>
        <taxon>Liliopsida</taxon>
        <taxon>Poales</taxon>
        <taxon>Poaceae</taxon>
        <taxon>PACMAD clade</taxon>
        <taxon>Panicoideae</taxon>
        <taxon>Panicodae</taxon>
        <taxon>Paniceae</taxon>
        <taxon>Melinidinae</taxon>
        <taxon>Urochloa</taxon>
    </lineage>
</organism>
<dbReference type="PANTHER" id="PTHR35828:SF28">
    <property type="entry name" value="F-BOX DOMAIN CONTAINING PROTEIN"/>
    <property type="match status" value="1"/>
</dbReference>
<feature type="domain" description="DUF7595" evidence="2">
    <location>
        <begin position="81"/>
        <end position="366"/>
    </location>
</feature>
<dbReference type="PANTHER" id="PTHR35828">
    <property type="entry name" value="OS08G0203800 PROTEIN-RELATED"/>
    <property type="match status" value="1"/>
</dbReference>
<protein>
    <recommendedName>
        <fullName evidence="2">DUF7595 domain-containing protein</fullName>
    </recommendedName>
</protein>
<evidence type="ECO:0000313" key="4">
    <source>
        <dbReference type="Proteomes" id="UP001497457"/>
    </source>
</evidence>
<evidence type="ECO:0000256" key="1">
    <source>
        <dbReference type="SAM" id="MobiDB-lite"/>
    </source>
</evidence>
<evidence type="ECO:0000259" key="2">
    <source>
        <dbReference type="Pfam" id="PF24523"/>
    </source>
</evidence>
<name>A0ABC9DR67_9POAL</name>
<accession>A0ABC9DR67</accession>
<reference evidence="3" key="1">
    <citation type="submission" date="2024-10" db="EMBL/GenBank/DDBJ databases">
        <authorList>
            <person name="Ryan C."/>
        </authorList>
    </citation>
    <scope>NUCLEOTIDE SEQUENCE [LARGE SCALE GENOMIC DNA]</scope>
</reference>
<dbReference type="Pfam" id="PF24523">
    <property type="entry name" value="DUF7595"/>
    <property type="match status" value="1"/>
</dbReference>
<keyword evidence="4" id="KW-1185">Reference proteome</keyword>
<dbReference type="Proteomes" id="UP001497457">
    <property type="component" value="Chromosome 34rd"/>
</dbReference>
<dbReference type="EMBL" id="OZ075144">
    <property type="protein sequence ID" value="CAL5043363.1"/>
    <property type="molecule type" value="Genomic_DNA"/>
</dbReference>
<evidence type="ECO:0000313" key="3">
    <source>
        <dbReference type="EMBL" id="CAL5043363.1"/>
    </source>
</evidence>
<dbReference type="InterPro" id="IPR056016">
    <property type="entry name" value="DUF7595"/>
</dbReference>
<feature type="region of interest" description="Disordered" evidence="1">
    <location>
        <begin position="1"/>
        <end position="24"/>
    </location>
</feature>
<sequence length="371" mass="40043">MSTERADNPTNGPAAGVPSPSRHQHLPSDLLLEIAARSDATTVIRCTAASKPLCQRRRLRPRPPPGRLLRSYQLEHDGGAVAVTSPRVRLDAATLAVDSDWLPESSRDGLLLRRDVREKKLINDRVYLTSRLVLRVCDTSTGRVVAASLPQATALKYYVGHVVRAKSYATALLPDRERGAAFEVVDMDMHLRVQTFSSEAGEWGAARAVHPASARPWVFGQRDAPCGAAVVGRNVHWLCFRAAEVELLRGCRLSGTGGGADPYCYEMHKALLLHVAAGGTWPEMVAAEADAVTVWTLDYAAAGEGSDARWSRRAVIGRQAIAAQLGTAGWDVLQGAIKLEGLGERSGTVLLSTTRFWGLAQLSLVTGQRGD</sequence>